<dbReference type="GeneTree" id="ENSGT00940000163403"/>
<dbReference type="PANTHER" id="PTHR11783">
    <property type="entry name" value="SULFOTRANSFERASE SULT"/>
    <property type="match status" value="1"/>
</dbReference>
<dbReference type="InterPro" id="IPR027417">
    <property type="entry name" value="P-loop_NTPase"/>
</dbReference>
<evidence type="ECO:0000256" key="2">
    <source>
        <dbReference type="ARBA" id="ARBA00005771"/>
    </source>
</evidence>
<dbReference type="SUPFAM" id="SSF52540">
    <property type="entry name" value="P-loop containing nucleoside triphosphate hydrolases"/>
    <property type="match status" value="1"/>
</dbReference>
<comment type="subunit">
    <text evidence="3">Homodimer.</text>
</comment>
<dbReference type="FunCoup" id="H0VZB9">
    <property type="interactions" value="251"/>
</dbReference>
<dbReference type="VEuPathDB" id="HostDB:ENSCPOG00000021466"/>
<dbReference type="EC" id="2.8.2.-" evidence="7"/>
<evidence type="ECO:0000256" key="1">
    <source>
        <dbReference type="ARBA" id="ARBA00004496"/>
    </source>
</evidence>
<dbReference type="Gene3D" id="3.40.50.300">
    <property type="entry name" value="P-loop containing nucleotide triphosphate hydrolases"/>
    <property type="match status" value="1"/>
</dbReference>
<keyword evidence="10" id="KW-1185">Reference proteome</keyword>
<dbReference type="Proteomes" id="UP000005447">
    <property type="component" value="Unassembled WGS sequence"/>
</dbReference>
<comment type="similarity">
    <text evidence="2 7">Belongs to the sulfotransferase 1 family.</text>
</comment>
<dbReference type="HOGENOM" id="CLU_027239_1_0_1"/>
<dbReference type="OrthoDB" id="205623at2759"/>
<dbReference type="STRING" id="10141.ENSCPOP00000016051"/>
<feature type="domain" description="Sulfotransferase" evidence="8">
    <location>
        <begin position="32"/>
        <end position="279"/>
    </location>
</feature>
<keyword evidence="6" id="KW-0443">Lipid metabolism</keyword>
<dbReference type="EMBL" id="AAKN02056545">
    <property type="status" value="NOT_ANNOTATED_CDS"/>
    <property type="molecule type" value="Genomic_DNA"/>
</dbReference>
<name>H0VZB9_CAVPO</name>
<dbReference type="GeneID" id="100727894"/>
<evidence type="ECO:0000256" key="5">
    <source>
        <dbReference type="ARBA" id="ARBA00022679"/>
    </source>
</evidence>
<sequence>MDTVEVFNGIRFPGFIHTQESLRAACSFLFQDKDILLVTFPKSGTTWMQQVLSLIFCQGHLWPIHHIPNWQRAPWLEQSNLVKMLGSLDPGQPRLLTSHLNAEALGPAVLRSKARVIYMARNPKDVLVSFYHFHKLANFLPDPNSFEDFVDEFLEGKGFFGSWFEHVKGWLGLKPDLNMLFVTYEELHQEPRTTLQKLSDFLGHPLKSEEEDFVLEHCSFSFMSQSSMVNYSLVPKEVMDTSRGRFLRKGVMEDWKKHFSPEQNEKFNAIYQAKMGDLGLHLPWTMD</sequence>
<evidence type="ECO:0000256" key="7">
    <source>
        <dbReference type="RuleBase" id="RU361155"/>
    </source>
</evidence>
<dbReference type="RefSeq" id="XP_063103916.1">
    <property type="nucleotide sequence ID" value="XM_063247846.1"/>
</dbReference>
<evidence type="ECO:0000313" key="10">
    <source>
        <dbReference type="Proteomes" id="UP000005447"/>
    </source>
</evidence>
<dbReference type="GO" id="GO:0006629">
    <property type="term" value="P:lipid metabolic process"/>
    <property type="evidence" value="ECO:0007669"/>
    <property type="project" value="UniProtKB-KW"/>
</dbReference>
<dbReference type="FunFam" id="3.40.50.300:FF:000433">
    <property type="entry name" value="Estrogen sulfotransferase"/>
    <property type="match status" value="1"/>
</dbReference>
<keyword evidence="4" id="KW-0963">Cytoplasm</keyword>
<accession>H0VZB9</accession>
<dbReference type="InParanoid" id="H0VZB9"/>
<proteinExistence type="inferred from homology"/>
<dbReference type="OMA" id="FKSKMQD"/>
<comment type="subcellular location">
    <subcellularLocation>
        <location evidence="1">Cytoplasm</location>
    </subcellularLocation>
</comment>
<dbReference type="AlphaFoldDB" id="H0VZB9"/>
<evidence type="ECO:0000256" key="3">
    <source>
        <dbReference type="ARBA" id="ARBA00011738"/>
    </source>
</evidence>
<dbReference type="Pfam" id="PF00685">
    <property type="entry name" value="Sulfotransfer_1"/>
    <property type="match status" value="1"/>
</dbReference>
<reference evidence="9" key="3">
    <citation type="submission" date="2025-09" db="UniProtKB">
        <authorList>
            <consortium name="Ensembl"/>
        </authorList>
    </citation>
    <scope>IDENTIFICATION</scope>
    <source>
        <strain evidence="9">2N</strain>
    </source>
</reference>
<dbReference type="Bgee" id="ENSCPOG00000021466">
    <property type="expression patterns" value="Expressed in liver and 10 other cell types or tissues"/>
</dbReference>
<evidence type="ECO:0000256" key="6">
    <source>
        <dbReference type="ARBA" id="ARBA00023098"/>
    </source>
</evidence>
<evidence type="ECO:0000313" key="9">
    <source>
        <dbReference type="Ensembl" id="ENSCPOP00000016051.2"/>
    </source>
</evidence>
<dbReference type="KEGG" id="cpoc:100727894"/>
<dbReference type="Ensembl" id="ENSCPOT00000023027.2">
    <property type="protein sequence ID" value="ENSCPOP00000016051.2"/>
    <property type="gene ID" value="ENSCPOG00000021466.2"/>
</dbReference>
<protein>
    <recommendedName>
        <fullName evidence="7">Sulfotransferase</fullName>
        <ecNumber evidence="7">2.8.2.-</ecNumber>
    </recommendedName>
</protein>
<dbReference type="InterPro" id="IPR000863">
    <property type="entry name" value="Sulfotransferase_dom"/>
</dbReference>
<dbReference type="RefSeq" id="XP_003461240.1">
    <property type="nucleotide sequence ID" value="XM_003461192.5"/>
</dbReference>
<evidence type="ECO:0000259" key="8">
    <source>
        <dbReference type="Pfam" id="PF00685"/>
    </source>
</evidence>
<reference evidence="9" key="2">
    <citation type="submission" date="2025-08" db="UniProtKB">
        <authorList>
            <consortium name="Ensembl"/>
        </authorList>
    </citation>
    <scope>IDENTIFICATION</scope>
    <source>
        <strain evidence="9">2N</strain>
    </source>
</reference>
<gene>
    <name evidence="9" type="primary">LOC100727894</name>
</gene>
<dbReference type="eggNOG" id="KOG1584">
    <property type="taxonomic scope" value="Eukaryota"/>
</dbReference>
<dbReference type="GO" id="GO:0005737">
    <property type="term" value="C:cytoplasm"/>
    <property type="evidence" value="ECO:0007669"/>
    <property type="project" value="UniProtKB-SubCell"/>
</dbReference>
<reference evidence="10" key="1">
    <citation type="journal article" date="2011" name="Nature">
        <title>A high-resolution map of human evolutionary constraint using 29 mammals.</title>
        <authorList>
            <person name="Lindblad-Toh K."/>
            <person name="Garber M."/>
            <person name="Zuk O."/>
            <person name="Lin M.F."/>
            <person name="Parker B.J."/>
            <person name="Washietl S."/>
            <person name="Kheradpour P."/>
            <person name="Ernst J."/>
            <person name="Jordan G."/>
            <person name="Mauceli E."/>
            <person name="Ward L.D."/>
            <person name="Lowe C.B."/>
            <person name="Holloway A.K."/>
            <person name="Clamp M."/>
            <person name="Gnerre S."/>
            <person name="Alfoldi J."/>
            <person name="Beal K."/>
            <person name="Chang J."/>
            <person name="Clawson H."/>
            <person name="Cuff J."/>
            <person name="Di Palma F."/>
            <person name="Fitzgerald S."/>
            <person name="Flicek P."/>
            <person name="Guttman M."/>
            <person name="Hubisz M.J."/>
            <person name="Jaffe D.B."/>
            <person name="Jungreis I."/>
            <person name="Kent W.J."/>
            <person name="Kostka D."/>
            <person name="Lara M."/>
            <person name="Martins A.L."/>
            <person name="Massingham T."/>
            <person name="Moltke I."/>
            <person name="Raney B.J."/>
            <person name="Rasmussen M.D."/>
            <person name="Robinson J."/>
            <person name="Stark A."/>
            <person name="Vilella A.J."/>
            <person name="Wen J."/>
            <person name="Xie X."/>
            <person name="Zody M.C."/>
            <person name="Baldwin J."/>
            <person name="Bloom T."/>
            <person name="Chin C.W."/>
            <person name="Heiman D."/>
            <person name="Nicol R."/>
            <person name="Nusbaum C."/>
            <person name="Young S."/>
            <person name="Wilkinson J."/>
            <person name="Worley K.C."/>
            <person name="Kovar C.L."/>
            <person name="Muzny D.M."/>
            <person name="Gibbs R.A."/>
            <person name="Cree A."/>
            <person name="Dihn H.H."/>
            <person name="Fowler G."/>
            <person name="Jhangiani S."/>
            <person name="Joshi V."/>
            <person name="Lee S."/>
            <person name="Lewis L.R."/>
            <person name="Nazareth L.V."/>
            <person name="Okwuonu G."/>
            <person name="Santibanez J."/>
            <person name="Warren W.C."/>
            <person name="Mardis E.R."/>
            <person name="Weinstock G.M."/>
            <person name="Wilson R.K."/>
            <person name="Delehaunty K."/>
            <person name="Dooling D."/>
            <person name="Fronik C."/>
            <person name="Fulton L."/>
            <person name="Fulton B."/>
            <person name="Graves T."/>
            <person name="Minx P."/>
            <person name="Sodergren E."/>
            <person name="Birney E."/>
            <person name="Margulies E.H."/>
            <person name="Herrero J."/>
            <person name="Green E.D."/>
            <person name="Haussler D."/>
            <person name="Siepel A."/>
            <person name="Goldman N."/>
            <person name="Pollard K.S."/>
            <person name="Pedersen J.S."/>
            <person name="Lander E.S."/>
            <person name="Kellis M."/>
        </authorList>
    </citation>
    <scope>NUCLEOTIDE SEQUENCE [LARGE SCALE GENOMIC DNA]</scope>
    <source>
        <strain evidence="10">2N</strain>
    </source>
</reference>
<organism evidence="9 10">
    <name type="scientific">Cavia porcellus</name>
    <name type="common">Guinea pig</name>
    <dbReference type="NCBI Taxonomy" id="10141"/>
    <lineage>
        <taxon>Eukaryota</taxon>
        <taxon>Metazoa</taxon>
        <taxon>Chordata</taxon>
        <taxon>Craniata</taxon>
        <taxon>Vertebrata</taxon>
        <taxon>Euteleostomi</taxon>
        <taxon>Mammalia</taxon>
        <taxon>Eutheria</taxon>
        <taxon>Euarchontoglires</taxon>
        <taxon>Glires</taxon>
        <taxon>Rodentia</taxon>
        <taxon>Hystricomorpha</taxon>
        <taxon>Caviidae</taxon>
        <taxon>Cavia</taxon>
    </lineage>
</organism>
<dbReference type="GO" id="GO:0008146">
    <property type="term" value="F:sulfotransferase activity"/>
    <property type="evidence" value="ECO:0007669"/>
    <property type="project" value="InterPro"/>
</dbReference>
<keyword evidence="5 7" id="KW-0808">Transferase</keyword>
<evidence type="ECO:0000256" key="4">
    <source>
        <dbReference type="ARBA" id="ARBA00022490"/>
    </source>
</evidence>